<reference evidence="2 3" key="1">
    <citation type="journal article" date="2019" name="Sci. Rep.">
        <title>Orb-weaving spider Araneus ventricosus genome elucidates the spidroin gene catalogue.</title>
        <authorList>
            <person name="Kono N."/>
            <person name="Nakamura H."/>
            <person name="Ohtoshi R."/>
            <person name="Moran D.A.P."/>
            <person name="Shinohara A."/>
            <person name="Yoshida Y."/>
            <person name="Fujiwara M."/>
            <person name="Mori M."/>
            <person name="Tomita M."/>
            <person name="Arakawa K."/>
        </authorList>
    </citation>
    <scope>NUCLEOTIDE SEQUENCE [LARGE SCALE GENOMIC DNA]</scope>
</reference>
<feature type="domain" description="SAM" evidence="1">
    <location>
        <begin position="1"/>
        <end position="63"/>
    </location>
</feature>
<dbReference type="Pfam" id="PF00536">
    <property type="entry name" value="SAM_1"/>
    <property type="match status" value="1"/>
</dbReference>
<dbReference type="SUPFAM" id="SSF47769">
    <property type="entry name" value="SAM/Pointed domain"/>
    <property type="match status" value="1"/>
</dbReference>
<dbReference type="InterPro" id="IPR001660">
    <property type="entry name" value="SAM"/>
</dbReference>
<dbReference type="Proteomes" id="UP000499080">
    <property type="component" value="Unassembled WGS sequence"/>
</dbReference>
<keyword evidence="3" id="KW-1185">Reference proteome</keyword>
<dbReference type="GO" id="GO:0045892">
    <property type="term" value="P:negative regulation of DNA-templated transcription"/>
    <property type="evidence" value="ECO:0007669"/>
    <property type="project" value="TreeGrafter"/>
</dbReference>
<organism evidence="2 3">
    <name type="scientific">Araneus ventricosus</name>
    <name type="common">Orbweaver spider</name>
    <name type="synonym">Epeira ventricosa</name>
    <dbReference type="NCBI Taxonomy" id="182803"/>
    <lineage>
        <taxon>Eukaryota</taxon>
        <taxon>Metazoa</taxon>
        <taxon>Ecdysozoa</taxon>
        <taxon>Arthropoda</taxon>
        <taxon>Chelicerata</taxon>
        <taxon>Arachnida</taxon>
        <taxon>Araneae</taxon>
        <taxon>Araneomorphae</taxon>
        <taxon>Entelegynae</taxon>
        <taxon>Araneoidea</taxon>
        <taxon>Araneidae</taxon>
        <taxon>Araneus</taxon>
    </lineage>
</organism>
<name>A0A4Y2DZ78_ARAVE</name>
<dbReference type="GO" id="GO:0035102">
    <property type="term" value="C:PRC1 complex"/>
    <property type="evidence" value="ECO:0007669"/>
    <property type="project" value="TreeGrafter"/>
</dbReference>
<dbReference type="GO" id="GO:0003682">
    <property type="term" value="F:chromatin binding"/>
    <property type="evidence" value="ECO:0007669"/>
    <property type="project" value="TreeGrafter"/>
</dbReference>
<dbReference type="PANTHER" id="PTHR12247">
    <property type="entry name" value="POLYCOMB GROUP PROTEIN"/>
    <property type="match status" value="1"/>
</dbReference>
<dbReference type="Gene3D" id="1.10.150.50">
    <property type="entry name" value="Transcription Factor, Ets-1"/>
    <property type="match status" value="1"/>
</dbReference>
<dbReference type="SMART" id="SM00454">
    <property type="entry name" value="SAM"/>
    <property type="match status" value="1"/>
</dbReference>
<dbReference type="OrthoDB" id="6472465at2759"/>
<evidence type="ECO:0000313" key="2">
    <source>
        <dbReference type="EMBL" id="GBM22180.1"/>
    </source>
</evidence>
<dbReference type="InterPro" id="IPR013761">
    <property type="entry name" value="SAM/pointed_sf"/>
</dbReference>
<gene>
    <name evidence="2" type="ORF">AVEN_208464_1</name>
</gene>
<dbReference type="PROSITE" id="PS50105">
    <property type="entry name" value="SAM_DOMAIN"/>
    <property type="match status" value="1"/>
</dbReference>
<dbReference type="GO" id="GO:0042393">
    <property type="term" value="F:histone binding"/>
    <property type="evidence" value="ECO:0007669"/>
    <property type="project" value="TreeGrafter"/>
</dbReference>
<proteinExistence type="predicted"/>
<protein>
    <recommendedName>
        <fullName evidence="1">SAM domain-containing protein</fullName>
    </recommendedName>
</protein>
<sequence length="66" mass="7512">VQDVFEFIQNLPGYSDYADNFKSQEVDGQALLLLNEDHLKTAMCMKLGPAIKLLSQIRSIEEKLQL</sequence>
<dbReference type="InterPro" id="IPR050548">
    <property type="entry name" value="PcG_chromatin_remod_factors"/>
</dbReference>
<dbReference type="EMBL" id="BGPR01091160">
    <property type="protein sequence ID" value="GBM22180.1"/>
    <property type="molecule type" value="Genomic_DNA"/>
</dbReference>
<evidence type="ECO:0000259" key="1">
    <source>
        <dbReference type="PROSITE" id="PS50105"/>
    </source>
</evidence>
<dbReference type="AlphaFoldDB" id="A0A4Y2DZ78"/>
<dbReference type="PANTHER" id="PTHR12247:SF138">
    <property type="entry name" value="POLYHOMEOTIC DISTAL, ISOFORM A-RELATED"/>
    <property type="match status" value="1"/>
</dbReference>
<feature type="non-terminal residue" evidence="2">
    <location>
        <position position="1"/>
    </location>
</feature>
<accession>A0A4Y2DZ78</accession>
<evidence type="ECO:0000313" key="3">
    <source>
        <dbReference type="Proteomes" id="UP000499080"/>
    </source>
</evidence>
<comment type="caution">
    <text evidence="2">The sequence shown here is derived from an EMBL/GenBank/DDBJ whole genome shotgun (WGS) entry which is preliminary data.</text>
</comment>